<evidence type="ECO:0000313" key="2">
    <source>
        <dbReference type="Proteomes" id="UP001610563"/>
    </source>
</evidence>
<accession>A0ABR4G4R8</accession>
<protein>
    <submittedName>
        <fullName evidence="1">Uncharacterized protein</fullName>
    </submittedName>
</protein>
<gene>
    <name evidence="1" type="ORF">BJX66DRAFT_216199</name>
</gene>
<proteinExistence type="predicted"/>
<sequence length="76" mass="8853">MIMMPMVMLMSNVLLCWLVLFGLGLLICGVVVSVYSRRFSRMLLLCFCSLCTSCDTSCWSKIIVKFQYRSLVWKQR</sequence>
<keyword evidence="2" id="KW-1185">Reference proteome</keyword>
<organism evidence="1 2">
    <name type="scientific">Aspergillus keveii</name>
    <dbReference type="NCBI Taxonomy" id="714993"/>
    <lineage>
        <taxon>Eukaryota</taxon>
        <taxon>Fungi</taxon>
        <taxon>Dikarya</taxon>
        <taxon>Ascomycota</taxon>
        <taxon>Pezizomycotina</taxon>
        <taxon>Eurotiomycetes</taxon>
        <taxon>Eurotiomycetidae</taxon>
        <taxon>Eurotiales</taxon>
        <taxon>Aspergillaceae</taxon>
        <taxon>Aspergillus</taxon>
        <taxon>Aspergillus subgen. Nidulantes</taxon>
    </lineage>
</organism>
<reference evidence="1 2" key="1">
    <citation type="submission" date="2024-07" db="EMBL/GenBank/DDBJ databases">
        <title>Section-level genome sequencing and comparative genomics of Aspergillus sections Usti and Cavernicolus.</title>
        <authorList>
            <consortium name="Lawrence Berkeley National Laboratory"/>
            <person name="Nybo J.L."/>
            <person name="Vesth T.C."/>
            <person name="Theobald S."/>
            <person name="Frisvad J.C."/>
            <person name="Larsen T.O."/>
            <person name="Kjaerboelling I."/>
            <person name="Rothschild-Mancinelli K."/>
            <person name="Lyhne E.K."/>
            <person name="Kogle M.E."/>
            <person name="Barry K."/>
            <person name="Clum A."/>
            <person name="Na H."/>
            <person name="Ledsgaard L."/>
            <person name="Lin J."/>
            <person name="Lipzen A."/>
            <person name="Kuo A."/>
            <person name="Riley R."/>
            <person name="Mondo S."/>
            <person name="Labutti K."/>
            <person name="Haridas S."/>
            <person name="Pangalinan J."/>
            <person name="Salamov A.A."/>
            <person name="Simmons B.A."/>
            <person name="Magnuson J.K."/>
            <person name="Chen J."/>
            <person name="Drula E."/>
            <person name="Henrissat B."/>
            <person name="Wiebenga A."/>
            <person name="Lubbers R.J."/>
            <person name="Gomes A.C."/>
            <person name="Makela M.R."/>
            <person name="Stajich J."/>
            <person name="Grigoriev I.V."/>
            <person name="Mortensen U.H."/>
            <person name="De Vries R.P."/>
            <person name="Baker S.E."/>
            <person name="Andersen M.R."/>
        </authorList>
    </citation>
    <scope>NUCLEOTIDE SEQUENCE [LARGE SCALE GENOMIC DNA]</scope>
    <source>
        <strain evidence="1 2">CBS 209.92</strain>
    </source>
</reference>
<comment type="caution">
    <text evidence="1">The sequence shown here is derived from an EMBL/GenBank/DDBJ whole genome shotgun (WGS) entry which is preliminary data.</text>
</comment>
<evidence type="ECO:0000313" key="1">
    <source>
        <dbReference type="EMBL" id="KAL2794017.1"/>
    </source>
</evidence>
<dbReference type="Proteomes" id="UP001610563">
    <property type="component" value="Unassembled WGS sequence"/>
</dbReference>
<name>A0ABR4G4R8_9EURO</name>
<dbReference type="EMBL" id="JBFTWV010000050">
    <property type="protein sequence ID" value="KAL2794017.1"/>
    <property type="molecule type" value="Genomic_DNA"/>
</dbReference>